<name>A0A3S5FCN8_9PLAT</name>
<keyword evidence="3" id="KW-1185">Reference proteome</keyword>
<reference evidence="2" key="1">
    <citation type="submission" date="2018-11" db="EMBL/GenBank/DDBJ databases">
        <authorList>
            <consortium name="Pathogen Informatics"/>
        </authorList>
    </citation>
    <scope>NUCLEOTIDE SEQUENCE</scope>
</reference>
<evidence type="ECO:0000313" key="3">
    <source>
        <dbReference type="Proteomes" id="UP000784294"/>
    </source>
</evidence>
<feature type="domain" description="Poly(A) RNA polymerase mitochondrial-like central palm" evidence="1">
    <location>
        <begin position="2"/>
        <end position="42"/>
    </location>
</feature>
<protein>
    <recommendedName>
        <fullName evidence="1">Poly(A) RNA polymerase mitochondrial-like central palm domain-containing protein</fullName>
    </recommendedName>
</protein>
<accession>A0A3S5FCN8</accession>
<dbReference type="EMBL" id="CAAALY010018840">
    <property type="protein sequence ID" value="VEL13759.1"/>
    <property type="molecule type" value="Genomic_DNA"/>
</dbReference>
<dbReference type="SUPFAM" id="SSF81301">
    <property type="entry name" value="Nucleotidyltransferase"/>
    <property type="match status" value="1"/>
</dbReference>
<dbReference type="InterPro" id="IPR054708">
    <property type="entry name" value="MTPAP-like_central"/>
</dbReference>
<comment type="caution">
    <text evidence="2">The sequence shown here is derived from an EMBL/GenBank/DDBJ whole genome shotgun (WGS) entry which is preliminary data.</text>
</comment>
<dbReference type="Pfam" id="PF22600">
    <property type="entry name" value="MTPAP-like_central"/>
    <property type="match status" value="1"/>
</dbReference>
<dbReference type="Gene3D" id="3.30.460.10">
    <property type="entry name" value="Beta Polymerase, domain 2"/>
    <property type="match status" value="1"/>
</dbReference>
<sequence>MYQLLSQEFSGIILDLFGSCANGFSLCSSDLDVCASFPEGSSNWHAVKKRPQLLET</sequence>
<organism evidence="2 3">
    <name type="scientific">Protopolystoma xenopodis</name>
    <dbReference type="NCBI Taxonomy" id="117903"/>
    <lineage>
        <taxon>Eukaryota</taxon>
        <taxon>Metazoa</taxon>
        <taxon>Spiralia</taxon>
        <taxon>Lophotrochozoa</taxon>
        <taxon>Platyhelminthes</taxon>
        <taxon>Monogenea</taxon>
        <taxon>Polyopisthocotylea</taxon>
        <taxon>Polystomatidea</taxon>
        <taxon>Polystomatidae</taxon>
        <taxon>Protopolystoma</taxon>
    </lineage>
</organism>
<dbReference type="AlphaFoldDB" id="A0A3S5FCN8"/>
<proteinExistence type="predicted"/>
<evidence type="ECO:0000313" key="2">
    <source>
        <dbReference type="EMBL" id="VEL13759.1"/>
    </source>
</evidence>
<evidence type="ECO:0000259" key="1">
    <source>
        <dbReference type="Pfam" id="PF22600"/>
    </source>
</evidence>
<dbReference type="Proteomes" id="UP000784294">
    <property type="component" value="Unassembled WGS sequence"/>
</dbReference>
<dbReference type="InterPro" id="IPR043519">
    <property type="entry name" value="NT_sf"/>
</dbReference>
<gene>
    <name evidence="2" type="ORF">PXEA_LOCUS7199</name>
</gene>
<dbReference type="OrthoDB" id="407432at2759"/>